<dbReference type="EMBL" id="MKWS01000031">
    <property type="protein sequence ID" value="RVD74576.1"/>
    <property type="molecule type" value="Genomic_DNA"/>
</dbReference>
<gene>
    <name evidence="1" type="ORF">A9HBioS_5557</name>
</gene>
<sequence length="73" mass="7999">MSKIVSAHDLHINLDPVSKALAARLNNEYASKVGNIVKASADRADFERRLAAFDGIGPKTVEIFMREAAKVLF</sequence>
<reference evidence="1 2" key="1">
    <citation type="submission" date="2016-10" db="EMBL/GenBank/DDBJ databases">
        <title>Search of new enzymes for the oxidation of sulfur compounds.</title>
        <authorList>
            <person name="Novo A."/>
            <person name="Moreira I.S."/>
            <person name="Castro P.M."/>
        </authorList>
    </citation>
    <scope>NUCLEOTIDE SEQUENCE [LARGE SCALE GENOMIC DNA]</scope>
    <source>
        <strain evidence="1 2">A9</strain>
    </source>
</reference>
<dbReference type="AlphaFoldDB" id="A0AA94EIS6"/>
<accession>A0AA94EIS6</accession>
<organism evidence="1 2">
    <name type="scientific">Pseudomonas koreensis</name>
    <dbReference type="NCBI Taxonomy" id="198620"/>
    <lineage>
        <taxon>Bacteria</taxon>
        <taxon>Pseudomonadati</taxon>
        <taxon>Pseudomonadota</taxon>
        <taxon>Gammaproteobacteria</taxon>
        <taxon>Pseudomonadales</taxon>
        <taxon>Pseudomonadaceae</taxon>
        <taxon>Pseudomonas</taxon>
    </lineage>
</organism>
<comment type="caution">
    <text evidence="1">The sequence shown here is derived from an EMBL/GenBank/DDBJ whole genome shotgun (WGS) entry which is preliminary data.</text>
</comment>
<name>A0AA94EIS6_9PSED</name>
<proteinExistence type="predicted"/>
<evidence type="ECO:0000313" key="2">
    <source>
        <dbReference type="Proteomes" id="UP000288002"/>
    </source>
</evidence>
<protein>
    <submittedName>
        <fullName evidence="1">Uncharacterized protein</fullName>
    </submittedName>
</protein>
<evidence type="ECO:0000313" key="1">
    <source>
        <dbReference type="EMBL" id="RVD74576.1"/>
    </source>
</evidence>
<dbReference type="Proteomes" id="UP000288002">
    <property type="component" value="Unassembled WGS sequence"/>
</dbReference>